<name>A0ABU1AY91_9BACT</name>
<feature type="domain" description="DNA-directed DNA polymerase family A palm" evidence="1">
    <location>
        <begin position="304"/>
        <end position="498"/>
    </location>
</feature>
<dbReference type="PANTHER" id="PTHR10133">
    <property type="entry name" value="DNA POLYMERASE I"/>
    <property type="match status" value="1"/>
</dbReference>
<dbReference type="InterPro" id="IPR043502">
    <property type="entry name" value="DNA/RNA_pol_sf"/>
</dbReference>
<sequence>MPKDFVVYLYDPTDPNGKLRLFLLRETDEFSEIELGHLLKYSSRSVTYEISALVDGGAAPWLNGNAEVIDIDMALTLVAEQPRIEARGTKSFSFLEHLRNSLDVRVKPFVAYCFNGDRSHNDATIVASTKQVALVLREVANNVFKQLRKTDGITRLTEVEVPVSHVLHRRQTLGLRVDTEKVEKMISELGTATAKARLELRKNFSILDPSDRGQVATAIQHDAHLREVIDTEESDWRMESVLKLYSQVSPLAATLRKFRDAQKSKTILQRFGVSKRGRIHPDYRVLGTVTGRTLVRNPSLQNISRSYRDVLIADKGKSLLYPDFKQCEPGILAHDSQDQNLISDYNAGDLYVALSETLFGDHDHRGPSKMLFLFVCYGMAPDRVAKMGSSITGLSESKVETAISAFFSRYSGIESWRQNLAAMIATKSRVGTPCGNYRSFPNVASNTAALRGAQSQRIQGTAALILKQIIIEIEERLADVEILLPMHDALLVQVPTKKINSLRFEIDAIFCEVYRRYCPTIYPKVTFEDFHQIKNQ</sequence>
<comment type="caution">
    <text evidence="2">The sequence shown here is derived from an EMBL/GenBank/DDBJ whole genome shotgun (WGS) entry which is preliminary data.</text>
</comment>
<dbReference type="Gene3D" id="3.30.70.370">
    <property type="match status" value="1"/>
</dbReference>
<dbReference type="Pfam" id="PF00476">
    <property type="entry name" value="DNA_pol_A"/>
    <property type="match status" value="1"/>
</dbReference>
<dbReference type="RefSeq" id="WP_308951890.1">
    <property type="nucleotide sequence ID" value="NZ_JARXHW010000051.1"/>
</dbReference>
<evidence type="ECO:0000313" key="3">
    <source>
        <dbReference type="Proteomes" id="UP001225316"/>
    </source>
</evidence>
<reference evidence="2 3" key="1">
    <citation type="submission" date="2023-04" db="EMBL/GenBank/DDBJ databases">
        <title>A novel bacteria isolated from coastal sediment.</title>
        <authorList>
            <person name="Liu X.-J."/>
            <person name="Du Z.-J."/>
        </authorList>
    </citation>
    <scope>NUCLEOTIDE SEQUENCE [LARGE SCALE GENOMIC DNA]</scope>
    <source>
        <strain evidence="2 3">SDUM461003</strain>
    </source>
</reference>
<evidence type="ECO:0000259" key="1">
    <source>
        <dbReference type="SMART" id="SM00482"/>
    </source>
</evidence>
<accession>A0ABU1AY91</accession>
<gene>
    <name evidence="2" type="ORF">QEH52_16335</name>
</gene>
<organism evidence="2 3">
    <name type="scientific">Thalassobacterium maritimum</name>
    <dbReference type="NCBI Taxonomy" id="3041265"/>
    <lineage>
        <taxon>Bacteria</taxon>
        <taxon>Pseudomonadati</taxon>
        <taxon>Verrucomicrobiota</taxon>
        <taxon>Opitutia</taxon>
        <taxon>Puniceicoccales</taxon>
        <taxon>Coraliomargaritaceae</taxon>
        <taxon>Thalassobacterium</taxon>
    </lineage>
</organism>
<dbReference type="InterPro" id="IPR001098">
    <property type="entry name" value="DNA-dir_DNA_pol_A_palm_dom"/>
</dbReference>
<dbReference type="EMBL" id="JARXHW010000051">
    <property type="protein sequence ID" value="MDQ8209095.1"/>
    <property type="molecule type" value="Genomic_DNA"/>
</dbReference>
<keyword evidence="3" id="KW-1185">Reference proteome</keyword>
<dbReference type="InterPro" id="IPR002298">
    <property type="entry name" value="DNA_polymerase_A"/>
</dbReference>
<dbReference type="Gene3D" id="1.10.150.20">
    <property type="entry name" value="5' to 3' exonuclease, C-terminal subdomain"/>
    <property type="match status" value="1"/>
</dbReference>
<evidence type="ECO:0000313" key="2">
    <source>
        <dbReference type="EMBL" id="MDQ8209095.1"/>
    </source>
</evidence>
<dbReference type="SMART" id="SM00482">
    <property type="entry name" value="POLAc"/>
    <property type="match status" value="1"/>
</dbReference>
<dbReference type="PANTHER" id="PTHR10133:SF62">
    <property type="entry name" value="DNA POLYMERASE THETA"/>
    <property type="match status" value="1"/>
</dbReference>
<protein>
    <submittedName>
        <fullName evidence="2">DNA polymerase</fullName>
    </submittedName>
</protein>
<dbReference type="Proteomes" id="UP001225316">
    <property type="component" value="Unassembled WGS sequence"/>
</dbReference>
<proteinExistence type="predicted"/>
<dbReference type="SUPFAM" id="SSF56672">
    <property type="entry name" value="DNA/RNA polymerases"/>
    <property type="match status" value="1"/>
</dbReference>
<dbReference type="PRINTS" id="PR00868">
    <property type="entry name" value="DNAPOLI"/>
</dbReference>